<keyword evidence="1" id="KW-0479">Metal-binding</keyword>
<keyword evidence="1" id="KW-0862">Zinc</keyword>
<dbReference type="GO" id="GO:0003676">
    <property type="term" value="F:nucleic acid binding"/>
    <property type="evidence" value="ECO:0007669"/>
    <property type="project" value="InterPro"/>
</dbReference>
<sequence>MRNPIFIATGIPKGMSIDSGFFIRRAVISWVSPVLHASWFLGCWWGTALSLTEEDEADWVGIKEVDSDNSCEVWGSSVRIRVAIDITKPLKRALKIHTVLGDELMISFTYERLLNFCYLCGCLGHLLRQCERQLQEDFKDQGDNPPYGSWLRAADPLQFRGRHGGNMSREGPITPTVNQEIAGVRKELECIAAHTETVWRQHSKEAWLREEDSVQQCILDHFGEVYKANGPQPNDIARGTEYLQLVEDASMGEELLQPYTVIEVTKALSQMAPLKSPGPNFWVSYFGEGPSSGGTSLTLPLFTLHKIVSLLHNANEGTLFVEFQHTEVGKEVLIKFVVQAIPTYAIGCFRLPITLLRETQSIIAKCWWSNYGSHKMHRVSSDRLCESKFVDGLGFRHLHLFSLAMLAKQL</sequence>
<dbReference type="AlphaFoldDB" id="A0AAE2BQU5"/>
<dbReference type="InterPro" id="IPR025836">
    <property type="entry name" value="Zn_knuckle_CX2CX4HX4C"/>
</dbReference>
<evidence type="ECO:0000256" key="1">
    <source>
        <dbReference type="PROSITE-ProRule" id="PRU00047"/>
    </source>
</evidence>
<evidence type="ECO:0000313" key="3">
    <source>
        <dbReference type="EMBL" id="KAK4394218.1"/>
    </source>
</evidence>
<name>A0AAE2BQU5_9LAMI</name>
<dbReference type="PROSITE" id="PS50158">
    <property type="entry name" value="ZF_CCHC"/>
    <property type="match status" value="1"/>
</dbReference>
<dbReference type="InterPro" id="IPR001878">
    <property type="entry name" value="Znf_CCHC"/>
</dbReference>
<gene>
    <name evidence="3" type="ORF">Sango_1892600</name>
</gene>
<protein>
    <recommendedName>
        <fullName evidence="2">CCHC-type domain-containing protein</fullName>
    </recommendedName>
</protein>
<reference evidence="3" key="1">
    <citation type="submission" date="2020-06" db="EMBL/GenBank/DDBJ databases">
        <authorList>
            <person name="Li T."/>
            <person name="Hu X."/>
            <person name="Zhang T."/>
            <person name="Song X."/>
            <person name="Zhang H."/>
            <person name="Dai N."/>
            <person name="Sheng W."/>
            <person name="Hou X."/>
            <person name="Wei L."/>
        </authorList>
    </citation>
    <scope>NUCLEOTIDE SEQUENCE</scope>
    <source>
        <strain evidence="3">K16</strain>
        <tissue evidence="3">Leaf</tissue>
    </source>
</reference>
<dbReference type="Proteomes" id="UP001289374">
    <property type="component" value="Unassembled WGS sequence"/>
</dbReference>
<accession>A0AAE2BQU5</accession>
<evidence type="ECO:0000313" key="4">
    <source>
        <dbReference type="Proteomes" id="UP001289374"/>
    </source>
</evidence>
<feature type="domain" description="CCHC-type" evidence="2">
    <location>
        <begin position="117"/>
        <end position="132"/>
    </location>
</feature>
<dbReference type="GO" id="GO:0008270">
    <property type="term" value="F:zinc ion binding"/>
    <property type="evidence" value="ECO:0007669"/>
    <property type="project" value="UniProtKB-KW"/>
</dbReference>
<keyword evidence="4" id="KW-1185">Reference proteome</keyword>
<reference evidence="3" key="2">
    <citation type="journal article" date="2024" name="Plant">
        <title>Genomic evolution and insights into agronomic trait innovations of Sesamum species.</title>
        <authorList>
            <person name="Miao H."/>
            <person name="Wang L."/>
            <person name="Qu L."/>
            <person name="Liu H."/>
            <person name="Sun Y."/>
            <person name="Le M."/>
            <person name="Wang Q."/>
            <person name="Wei S."/>
            <person name="Zheng Y."/>
            <person name="Lin W."/>
            <person name="Duan Y."/>
            <person name="Cao H."/>
            <person name="Xiong S."/>
            <person name="Wang X."/>
            <person name="Wei L."/>
            <person name="Li C."/>
            <person name="Ma Q."/>
            <person name="Ju M."/>
            <person name="Zhao R."/>
            <person name="Li G."/>
            <person name="Mu C."/>
            <person name="Tian Q."/>
            <person name="Mei H."/>
            <person name="Zhang T."/>
            <person name="Gao T."/>
            <person name="Zhang H."/>
        </authorList>
    </citation>
    <scope>NUCLEOTIDE SEQUENCE</scope>
    <source>
        <strain evidence="3">K16</strain>
    </source>
</reference>
<dbReference type="EMBL" id="JACGWL010000010">
    <property type="protein sequence ID" value="KAK4394218.1"/>
    <property type="molecule type" value="Genomic_DNA"/>
</dbReference>
<evidence type="ECO:0000259" key="2">
    <source>
        <dbReference type="PROSITE" id="PS50158"/>
    </source>
</evidence>
<dbReference type="Pfam" id="PF14392">
    <property type="entry name" value="zf-CCHC_4"/>
    <property type="match status" value="1"/>
</dbReference>
<keyword evidence="1" id="KW-0863">Zinc-finger</keyword>
<comment type="caution">
    <text evidence="3">The sequence shown here is derived from an EMBL/GenBank/DDBJ whole genome shotgun (WGS) entry which is preliminary data.</text>
</comment>
<proteinExistence type="predicted"/>
<organism evidence="3 4">
    <name type="scientific">Sesamum angolense</name>
    <dbReference type="NCBI Taxonomy" id="2727404"/>
    <lineage>
        <taxon>Eukaryota</taxon>
        <taxon>Viridiplantae</taxon>
        <taxon>Streptophyta</taxon>
        <taxon>Embryophyta</taxon>
        <taxon>Tracheophyta</taxon>
        <taxon>Spermatophyta</taxon>
        <taxon>Magnoliopsida</taxon>
        <taxon>eudicotyledons</taxon>
        <taxon>Gunneridae</taxon>
        <taxon>Pentapetalae</taxon>
        <taxon>asterids</taxon>
        <taxon>lamiids</taxon>
        <taxon>Lamiales</taxon>
        <taxon>Pedaliaceae</taxon>
        <taxon>Sesamum</taxon>
    </lineage>
</organism>